<sequence>MLSRREKSSDTPRPINSLKTSRFDNPFRSPYAPSMFPPYVTMPSPHSSFRQRPSYQHQKRPCCHWSAPTYSVNNLTNVQHSPNWHGLSRASSPYIYKNPQNTIQERGSSCSTSPNSRRHNRNSGTVYLAEQFDVNDYVIPAMTSNPWAKTASW</sequence>
<evidence type="ECO:0000256" key="1">
    <source>
        <dbReference type="SAM" id="MobiDB-lite"/>
    </source>
</evidence>
<evidence type="ECO:0000313" key="3">
    <source>
        <dbReference type="WBParaSite" id="EN70_3402"/>
    </source>
</evidence>
<dbReference type="Proteomes" id="UP000095285">
    <property type="component" value="Unassembled WGS sequence"/>
</dbReference>
<dbReference type="WBParaSite" id="EN70_3402">
    <property type="protein sequence ID" value="EN70_3402"/>
    <property type="gene ID" value="EN70_3402"/>
</dbReference>
<evidence type="ECO:0000313" key="2">
    <source>
        <dbReference type="Proteomes" id="UP000095285"/>
    </source>
</evidence>
<reference evidence="3" key="2">
    <citation type="submission" date="2016-11" db="UniProtKB">
        <authorList>
            <consortium name="WormBaseParasite"/>
        </authorList>
    </citation>
    <scope>IDENTIFICATION</scope>
</reference>
<accession>A0A1I7VJZ8</accession>
<reference evidence="2" key="1">
    <citation type="submission" date="2012-04" db="EMBL/GenBank/DDBJ databases">
        <title>The Genome Sequence of Loa loa.</title>
        <authorList>
            <consortium name="The Broad Institute Genome Sequencing Platform"/>
            <consortium name="Broad Institute Genome Sequencing Center for Infectious Disease"/>
            <person name="Nutman T.B."/>
            <person name="Fink D.L."/>
            <person name="Russ C."/>
            <person name="Young S."/>
            <person name="Zeng Q."/>
            <person name="Gargeya S."/>
            <person name="Alvarado L."/>
            <person name="Berlin A."/>
            <person name="Chapman S.B."/>
            <person name="Chen Z."/>
            <person name="Freedman E."/>
            <person name="Gellesch M."/>
            <person name="Goldberg J."/>
            <person name="Griggs A."/>
            <person name="Gujja S."/>
            <person name="Heilman E.R."/>
            <person name="Heiman D."/>
            <person name="Howarth C."/>
            <person name="Mehta T."/>
            <person name="Neiman D."/>
            <person name="Pearson M."/>
            <person name="Roberts A."/>
            <person name="Saif S."/>
            <person name="Shea T."/>
            <person name="Shenoy N."/>
            <person name="Sisk P."/>
            <person name="Stolte C."/>
            <person name="Sykes S."/>
            <person name="White J."/>
            <person name="Yandava C."/>
            <person name="Haas B."/>
            <person name="Henn M.R."/>
            <person name="Nusbaum C."/>
            <person name="Birren B."/>
        </authorList>
    </citation>
    <scope>NUCLEOTIDE SEQUENCE [LARGE SCALE GENOMIC DNA]</scope>
</reference>
<feature type="region of interest" description="Disordered" evidence="1">
    <location>
        <begin position="104"/>
        <end position="123"/>
    </location>
</feature>
<feature type="compositionally biased region" description="Polar residues" evidence="1">
    <location>
        <begin position="104"/>
        <end position="115"/>
    </location>
</feature>
<name>A0A1I7VJZ8_LOALO</name>
<feature type="region of interest" description="Disordered" evidence="1">
    <location>
        <begin position="1"/>
        <end position="26"/>
    </location>
</feature>
<keyword evidence="2" id="KW-1185">Reference proteome</keyword>
<organism evidence="2 3">
    <name type="scientific">Loa loa</name>
    <name type="common">Eye worm</name>
    <name type="synonym">Filaria loa</name>
    <dbReference type="NCBI Taxonomy" id="7209"/>
    <lineage>
        <taxon>Eukaryota</taxon>
        <taxon>Metazoa</taxon>
        <taxon>Ecdysozoa</taxon>
        <taxon>Nematoda</taxon>
        <taxon>Chromadorea</taxon>
        <taxon>Rhabditida</taxon>
        <taxon>Spirurina</taxon>
        <taxon>Spiruromorpha</taxon>
        <taxon>Filarioidea</taxon>
        <taxon>Onchocercidae</taxon>
        <taxon>Loa</taxon>
    </lineage>
</organism>
<dbReference type="AlphaFoldDB" id="A0A1I7VJZ8"/>
<feature type="compositionally biased region" description="Basic and acidic residues" evidence="1">
    <location>
        <begin position="1"/>
        <end position="10"/>
    </location>
</feature>
<protein>
    <submittedName>
        <fullName evidence="3">Ovule protein</fullName>
    </submittedName>
</protein>
<proteinExistence type="predicted"/>